<gene>
    <name evidence="1" type="primary">CUE1</name>
    <name evidence="1" type="ORF">A0H81_01761</name>
</gene>
<accession>A0A1C7ML16</accession>
<comment type="caution">
    <text evidence="1">The sequence shown here is derived from an EMBL/GenBank/DDBJ whole genome shotgun (WGS) entry which is preliminary data.</text>
</comment>
<dbReference type="OMA" id="GHDNIRY"/>
<reference evidence="1 2" key="1">
    <citation type="submission" date="2016-03" db="EMBL/GenBank/DDBJ databases">
        <title>Whole genome sequencing of Grifola frondosa 9006-11.</title>
        <authorList>
            <person name="Min B."/>
            <person name="Park H."/>
            <person name="Kim J.-G."/>
            <person name="Cho H."/>
            <person name="Oh Y.-L."/>
            <person name="Kong W.-S."/>
            <person name="Choi I.-G."/>
        </authorList>
    </citation>
    <scope>NUCLEOTIDE SEQUENCE [LARGE SCALE GENOMIC DNA]</scope>
    <source>
        <strain evidence="1 2">9006-11</strain>
    </source>
</reference>
<dbReference type="Proteomes" id="UP000092993">
    <property type="component" value="Unassembled WGS sequence"/>
</dbReference>
<dbReference type="EMBL" id="LUGG01000002">
    <property type="protein sequence ID" value="OBZ77555.1"/>
    <property type="molecule type" value="Genomic_DNA"/>
</dbReference>
<dbReference type="STRING" id="5627.A0A1C7ML16"/>
<dbReference type="Gene3D" id="1.10.8.10">
    <property type="entry name" value="DNA helicase RuvA subunit, C-terminal domain"/>
    <property type="match status" value="1"/>
</dbReference>
<sequence>MGEVVNVLVAVAVVVFIVRWATSSAYCLLCKIHIPDCSLLCRTYPGLFQMPPRAEKCDNRNGIIATTDATRSISSFNFRSKLYITCSQTFRGHDNIRYDLLRTGSVEHTSNKILERGFLPAPPPAYYTLYPRAVEPTASAASASSAYNPVAAKGKAKAENLLTRYNLQGLATGSSIGIAPEDAGGKAIWEESAEKREASLRERKARMILAARERLLAKQEASPS</sequence>
<keyword evidence="2" id="KW-1185">Reference proteome</keyword>
<name>A0A1C7ML16_GRIFR</name>
<dbReference type="AlphaFoldDB" id="A0A1C7ML16"/>
<proteinExistence type="predicted"/>
<protein>
    <submittedName>
        <fullName evidence="1">Coupling of ubiquitin conjugation to ER degradation protein 1</fullName>
    </submittedName>
</protein>
<evidence type="ECO:0000313" key="2">
    <source>
        <dbReference type="Proteomes" id="UP000092993"/>
    </source>
</evidence>
<evidence type="ECO:0000313" key="1">
    <source>
        <dbReference type="EMBL" id="OBZ77555.1"/>
    </source>
</evidence>
<dbReference type="OrthoDB" id="3824970at2759"/>
<organism evidence="1 2">
    <name type="scientific">Grifola frondosa</name>
    <name type="common">Maitake</name>
    <name type="synonym">Polyporus frondosus</name>
    <dbReference type="NCBI Taxonomy" id="5627"/>
    <lineage>
        <taxon>Eukaryota</taxon>
        <taxon>Fungi</taxon>
        <taxon>Dikarya</taxon>
        <taxon>Basidiomycota</taxon>
        <taxon>Agaricomycotina</taxon>
        <taxon>Agaricomycetes</taxon>
        <taxon>Polyporales</taxon>
        <taxon>Grifolaceae</taxon>
        <taxon>Grifola</taxon>
    </lineage>
</organism>